<dbReference type="EMBL" id="CAJHNH020007235">
    <property type="protein sequence ID" value="CAG5134482.1"/>
    <property type="molecule type" value="Genomic_DNA"/>
</dbReference>
<feature type="region of interest" description="Disordered" evidence="1">
    <location>
        <begin position="27"/>
        <end position="56"/>
    </location>
</feature>
<keyword evidence="2" id="KW-1133">Transmembrane helix</keyword>
<dbReference type="SUPFAM" id="SSF53474">
    <property type="entry name" value="alpha/beta-Hydrolases"/>
    <property type="match status" value="1"/>
</dbReference>
<keyword evidence="2" id="KW-0812">Transmembrane</keyword>
<keyword evidence="5" id="KW-1185">Reference proteome</keyword>
<feature type="transmembrane region" description="Helical" evidence="2">
    <location>
        <begin position="109"/>
        <end position="135"/>
    </location>
</feature>
<dbReference type="InterPro" id="IPR002018">
    <property type="entry name" value="CarbesteraseB"/>
</dbReference>
<feature type="compositionally biased region" description="Polar residues" evidence="1">
    <location>
        <begin position="27"/>
        <end position="43"/>
    </location>
</feature>
<dbReference type="Pfam" id="PF00135">
    <property type="entry name" value="COesterase"/>
    <property type="match status" value="1"/>
</dbReference>
<evidence type="ECO:0000259" key="3">
    <source>
        <dbReference type="Pfam" id="PF00135"/>
    </source>
</evidence>
<dbReference type="InterPro" id="IPR029058">
    <property type="entry name" value="AB_hydrolase_fold"/>
</dbReference>
<comment type="caution">
    <text evidence="4">The sequence shown here is derived from an EMBL/GenBank/DDBJ whole genome shotgun (WGS) entry which is preliminary data.</text>
</comment>
<protein>
    <recommendedName>
        <fullName evidence="3">Carboxylesterase type B domain-containing protein</fullName>
    </recommendedName>
</protein>
<dbReference type="AlphaFoldDB" id="A0A8S4A2C3"/>
<accession>A0A8S4A2C3</accession>
<dbReference type="OrthoDB" id="3200163at2759"/>
<organism evidence="4 5">
    <name type="scientific">Candidula unifasciata</name>
    <dbReference type="NCBI Taxonomy" id="100452"/>
    <lineage>
        <taxon>Eukaryota</taxon>
        <taxon>Metazoa</taxon>
        <taxon>Spiralia</taxon>
        <taxon>Lophotrochozoa</taxon>
        <taxon>Mollusca</taxon>
        <taxon>Gastropoda</taxon>
        <taxon>Heterobranchia</taxon>
        <taxon>Euthyneura</taxon>
        <taxon>Panpulmonata</taxon>
        <taxon>Eupulmonata</taxon>
        <taxon>Stylommatophora</taxon>
        <taxon>Helicina</taxon>
        <taxon>Helicoidea</taxon>
        <taxon>Geomitridae</taxon>
        <taxon>Candidula</taxon>
    </lineage>
</organism>
<gene>
    <name evidence="4" type="ORF">CUNI_LOCUS20040</name>
</gene>
<evidence type="ECO:0000256" key="2">
    <source>
        <dbReference type="SAM" id="Phobius"/>
    </source>
</evidence>
<proteinExistence type="predicted"/>
<evidence type="ECO:0000313" key="5">
    <source>
        <dbReference type="Proteomes" id="UP000678393"/>
    </source>
</evidence>
<feature type="domain" description="Carboxylesterase type B" evidence="3">
    <location>
        <begin position="163"/>
        <end position="644"/>
    </location>
</feature>
<dbReference type="Gene3D" id="3.40.50.1820">
    <property type="entry name" value="alpha/beta hydrolase"/>
    <property type="match status" value="1"/>
</dbReference>
<evidence type="ECO:0000256" key="1">
    <source>
        <dbReference type="SAM" id="MobiDB-lite"/>
    </source>
</evidence>
<evidence type="ECO:0000313" key="4">
    <source>
        <dbReference type="EMBL" id="CAG5134482.1"/>
    </source>
</evidence>
<sequence>MSNFAYNHLQDELGSLAVSQTAHVPQTPVNLSTNPQFDSIQLHSSEDNGDDVPGLSISNNSENVRYTALRPTSVRELVEIDVDRDTEGTDSSILVRLPSSKKPTAVPKVYIVICGLLIAGVVLVAFTLVYVFIILPNSNEKHFLDDEKESAAAVTPDTDAILVRSSCGVFQGLKEEDALVFRGIPYASPPTGQLRWKPPVAIDAQSSATCKHVFNATDYGSKCLQPKFDNVSVFEGSENCLFLNIWTPSLSPSSPLPVMVWFHSGDLIYGSGNMAGMSPNPQVAGATNAVYISFNYRLGVLGFLAVDELRQESDGAAGNYGFMDQQMLLMWVKENIRQFGGDEKKVTIFGHGSGATSVLAMLMSPDNSGLFNKAWLTSPVAIINKTVDEACRDNRVFMEKSGCDSVQCLRQLPAETVARLSPWPVQNQWTLDQLFATVKNGQLRNDLPIFDGHVLPRLPLLTRRDKLAVPVVFGSTYLDMSGLDLQPGIFNITWDVYSELLDQHLGVLGSEASSLVKSFYSKKSHKELLQSTQFLSPASVQFLHLLGDVKNVCPTKVLANAVLTTYLNSSAVFMYLADFVPSNHIQASSPERIVFFGWDIVAFFGTFQDLGFKIGQGELNFQNILREEIMSFVKSGRPDASRWKTADVNVGVIGSDVTVTPVAFDDFVQCDLWKQYGFFNYTWQRHF</sequence>
<dbReference type="Proteomes" id="UP000678393">
    <property type="component" value="Unassembled WGS sequence"/>
</dbReference>
<name>A0A8S4A2C3_9EUPU</name>
<reference evidence="4" key="1">
    <citation type="submission" date="2021-04" db="EMBL/GenBank/DDBJ databases">
        <authorList>
            <consortium name="Molecular Ecology Group"/>
        </authorList>
    </citation>
    <scope>NUCLEOTIDE SEQUENCE</scope>
</reference>
<keyword evidence="2" id="KW-0472">Membrane</keyword>
<dbReference type="InterPro" id="IPR050309">
    <property type="entry name" value="Type-B_Carboxylest/Lipase"/>
</dbReference>
<dbReference type="PANTHER" id="PTHR11559">
    <property type="entry name" value="CARBOXYLESTERASE"/>
    <property type="match status" value="1"/>
</dbReference>